<reference evidence="2" key="1">
    <citation type="submission" date="2019-09" db="EMBL/GenBank/DDBJ databases">
        <title>Draft genome information of white flower Hibiscus syriacus.</title>
        <authorList>
            <person name="Kim Y.-M."/>
        </authorList>
    </citation>
    <scope>NUCLEOTIDE SEQUENCE [LARGE SCALE GENOMIC DNA]</scope>
    <source>
        <strain evidence="2">YM2019G1</strain>
    </source>
</reference>
<dbReference type="SUPFAM" id="SSF48403">
    <property type="entry name" value="Ankyrin repeat"/>
    <property type="match status" value="1"/>
</dbReference>
<keyword evidence="3" id="KW-1185">Reference proteome</keyword>
<comment type="caution">
    <text evidence="2">The sequence shown here is derived from an EMBL/GenBank/DDBJ whole genome shotgun (WGS) entry which is preliminary data.</text>
</comment>
<evidence type="ECO:0000313" key="3">
    <source>
        <dbReference type="Proteomes" id="UP000436088"/>
    </source>
</evidence>
<evidence type="ECO:0000256" key="1">
    <source>
        <dbReference type="PROSITE-ProRule" id="PRU00023"/>
    </source>
</evidence>
<name>A0A6A2WS68_HIBSY</name>
<feature type="repeat" description="ANK" evidence="1">
    <location>
        <begin position="22"/>
        <end position="43"/>
    </location>
</feature>
<dbReference type="Pfam" id="PF13637">
    <property type="entry name" value="Ank_4"/>
    <property type="match status" value="1"/>
</dbReference>
<sequence length="496" mass="55379">MLIRALGACADPFALQMQYYLSGRTALHFAAVNGHVRCITLLVADFVPNAPFEAVNTQIKGERGGSSIVRKRNDQRCVLLTPEQPFAPAGSDLDLNGEVGRPSPEVNTIAPNSVHPKPEWTAGGIVLLIGKHSERTHRENFRKHFLVSSVQSCKSVQYPHGRVEDTYYHDHDHVPSRAVPCRDETDDGGGAREPPCSLSLNKEMECQALNTIPIVTLSKFVNKAADGGNTALHMAALNGHFDCMIFFFHGELITGRWLVLDVARMWGRHWLEPLLAPNSDTTIPRFPPSNYLSLPLSSILNIARECGLQSPTISSDDADTCAVCLERPCSVAAEGVHSIFAQRAVFRPISWLHRGLFHARSVDTAFSRLSNCPVPQQKKLSYIHPLAFVPHACFILSIRIAHHRLQKSERIVLYRFLRIFSVRLPVVHFLPLPFHCAPAMIVPAPRWNPERRKHEMNLQGVRKLHRVKEQEWREEAVQTCSGAEGAAAESIDATRR</sequence>
<dbReference type="PROSITE" id="PS50088">
    <property type="entry name" value="ANK_REPEAT"/>
    <property type="match status" value="1"/>
</dbReference>
<proteinExistence type="predicted"/>
<keyword evidence="1" id="KW-0040">ANK repeat</keyword>
<dbReference type="AlphaFoldDB" id="A0A6A2WS68"/>
<organism evidence="2 3">
    <name type="scientific">Hibiscus syriacus</name>
    <name type="common">Rose of Sharon</name>
    <dbReference type="NCBI Taxonomy" id="106335"/>
    <lineage>
        <taxon>Eukaryota</taxon>
        <taxon>Viridiplantae</taxon>
        <taxon>Streptophyta</taxon>
        <taxon>Embryophyta</taxon>
        <taxon>Tracheophyta</taxon>
        <taxon>Spermatophyta</taxon>
        <taxon>Magnoliopsida</taxon>
        <taxon>eudicotyledons</taxon>
        <taxon>Gunneridae</taxon>
        <taxon>Pentapetalae</taxon>
        <taxon>rosids</taxon>
        <taxon>malvids</taxon>
        <taxon>Malvales</taxon>
        <taxon>Malvaceae</taxon>
        <taxon>Malvoideae</taxon>
        <taxon>Hibiscus</taxon>
    </lineage>
</organism>
<dbReference type="InterPro" id="IPR002110">
    <property type="entry name" value="Ankyrin_rpt"/>
</dbReference>
<dbReference type="SMART" id="SM00248">
    <property type="entry name" value="ANK"/>
    <property type="match status" value="2"/>
</dbReference>
<gene>
    <name evidence="2" type="ORF">F3Y22_tig00112988pilonHSYRG00026</name>
</gene>
<protein>
    <submittedName>
        <fullName evidence="2">E3 ubiquitin-protein ligase XBAT33</fullName>
    </submittedName>
</protein>
<dbReference type="PROSITE" id="PS50297">
    <property type="entry name" value="ANK_REP_REGION"/>
    <property type="match status" value="1"/>
</dbReference>
<dbReference type="Proteomes" id="UP000436088">
    <property type="component" value="Unassembled WGS sequence"/>
</dbReference>
<dbReference type="InterPro" id="IPR036770">
    <property type="entry name" value="Ankyrin_rpt-contain_sf"/>
</dbReference>
<dbReference type="EMBL" id="VEPZ02001681">
    <property type="protein sequence ID" value="KAE8663271.1"/>
    <property type="molecule type" value="Genomic_DNA"/>
</dbReference>
<dbReference type="Pfam" id="PF00023">
    <property type="entry name" value="Ank"/>
    <property type="match status" value="1"/>
</dbReference>
<evidence type="ECO:0000313" key="2">
    <source>
        <dbReference type="EMBL" id="KAE8663271.1"/>
    </source>
</evidence>
<accession>A0A6A2WS68</accession>